<gene>
    <name evidence="1" type="ORF">ACFSW8_15300</name>
</gene>
<protein>
    <recommendedName>
        <fullName evidence="3">Glutamine amidotransferase type-2 domain-containing protein</fullName>
    </recommendedName>
</protein>
<evidence type="ECO:0000313" key="1">
    <source>
        <dbReference type="EMBL" id="MFD2160268.1"/>
    </source>
</evidence>
<dbReference type="EMBL" id="JBHUJB010000074">
    <property type="protein sequence ID" value="MFD2160268.1"/>
    <property type="molecule type" value="Genomic_DNA"/>
</dbReference>
<proteinExistence type="predicted"/>
<evidence type="ECO:0000313" key="2">
    <source>
        <dbReference type="Proteomes" id="UP001597389"/>
    </source>
</evidence>
<evidence type="ECO:0008006" key="3">
    <source>
        <dbReference type="Google" id="ProtNLM"/>
    </source>
</evidence>
<comment type="caution">
    <text evidence="1">The sequence shown here is derived from an EMBL/GenBank/DDBJ whole genome shotgun (WGS) entry which is preliminary data.</text>
</comment>
<keyword evidence="2" id="KW-1185">Reference proteome</keyword>
<dbReference type="RefSeq" id="WP_377178689.1">
    <property type="nucleotide sequence ID" value="NZ_JBHUJB010000074.1"/>
</dbReference>
<sequence length="105" mass="11190">MCVGFFVLGSLKGDDLLDLIVGDGSKPLGEKVESMGRPLNADEIKGLGSKVMQESGHDMSKVAHIQGLTTKYGYVVTALGDEKQFIAQCFIHSSLNEAECVGVND</sequence>
<dbReference type="Proteomes" id="UP001597389">
    <property type="component" value="Unassembled WGS sequence"/>
</dbReference>
<accession>A0ABW4ZEB6</accession>
<name>A0ABW4ZEB6_9BACT</name>
<reference evidence="2" key="1">
    <citation type="journal article" date="2019" name="Int. J. Syst. Evol. Microbiol.">
        <title>The Global Catalogue of Microorganisms (GCM) 10K type strain sequencing project: providing services to taxonomists for standard genome sequencing and annotation.</title>
        <authorList>
            <consortium name="The Broad Institute Genomics Platform"/>
            <consortium name="The Broad Institute Genome Sequencing Center for Infectious Disease"/>
            <person name="Wu L."/>
            <person name="Ma J."/>
        </authorList>
    </citation>
    <scope>NUCLEOTIDE SEQUENCE [LARGE SCALE GENOMIC DNA]</scope>
    <source>
        <strain evidence="2">CCUG 57942</strain>
    </source>
</reference>
<organism evidence="1 2">
    <name type="scientific">Rubritalea tangerina</name>
    <dbReference type="NCBI Taxonomy" id="430798"/>
    <lineage>
        <taxon>Bacteria</taxon>
        <taxon>Pseudomonadati</taxon>
        <taxon>Verrucomicrobiota</taxon>
        <taxon>Verrucomicrobiia</taxon>
        <taxon>Verrucomicrobiales</taxon>
        <taxon>Rubritaleaceae</taxon>
        <taxon>Rubritalea</taxon>
    </lineage>
</organism>